<feature type="coiled-coil region" evidence="1">
    <location>
        <begin position="160"/>
        <end position="187"/>
    </location>
</feature>
<reference evidence="3" key="2">
    <citation type="submission" date="2025-08" db="UniProtKB">
        <authorList>
            <consortium name="RefSeq"/>
        </authorList>
    </citation>
    <scope>IDENTIFICATION</scope>
    <source>
        <tissue evidence="3">Leaf</tissue>
    </source>
</reference>
<dbReference type="Proteomes" id="UP000189701">
    <property type="component" value="Unplaced"/>
</dbReference>
<feature type="coiled-coil region" evidence="1">
    <location>
        <begin position="234"/>
        <end position="268"/>
    </location>
</feature>
<dbReference type="AlphaFoldDB" id="A0A1U7VQD5"/>
<reference evidence="2" key="1">
    <citation type="journal article" date="2013" name="Genome Biol.">
        <title>Reference genomes and transcriptomes of Nicotiana sylvestris and Nicotiana tomentosiformis.</title>
        <authorList>
            <person name="Sierro N."/>
            <person name="Battey J.N."/>
            <person name="Ouadi S."/>
            <person name="Bovet L."/>
            <person name="Goepfert S."/>
            <person name="Bakaher N."/>
            <person name="Peitsch M.C."/>
            <person name="Ivanov N.V."/>
        </authorList>
    </citation>
    <scope>NUCLEOTIDE SEQUENCE [LARGE SCALE GENOMIC DNA]</scope>
</reference>
<evidence type="ECO:0000256" key="1">
    <source>
        <dbReference type="SAM" id="Coils"/>
    </source>
</evidence>
<dbReference type="GeneID" id="104216240"/>
<evidence type="ECO:0000313" key="3">
    <source>
        <dbReference type="RefSeq" id="XP_009764559.1"/>
    </source>
</evidence>
<keyword evidence="1" id="KW-0175">Coiled coil</keyword>
<dbReference type="OrthoDB" id="1243123at2759"/>
<sequence>MFDEGFTRVEVRTERSTRTIVIPLDFDLLVNTESVVPSLVPLCSSTENMTLRTFKDANLSLGISGMALRTLILEIKNARREEKRKVVSKKMVLKFREYRAKYREICIRFCTYDNFQSLRDELRQKDDELVRVIGKCSELEGALRAKEDELEVSRGVRAECDDLQSQVASQRAELEQSSTRADDLSDELIGKTAELGKDEEARMTALARVATSEEVIRVLKFERASEAEAAVLREASLEERVGELEGEVSNLNDQVAALEAEKTQLLARPSFSHTSTYPDVAGDSYEKWIDVKAQLDIFRDLMAAGRVTEVEFEGARDKART</sequence>
<organism evidence="2 3">
    <name type="scientific">Nicotiana sylvestris</name>
    <name type="common">Wood tobacco</name>
    <name type="synonym">South American tobacco</name>
    <dbReference type="NCBI Taxonomy" id="4096"/>
    <lineage>
        <taxon>Eukaryota</taxon>
        <taxon>Viridiplantae</taxon>
        <taxon>Streptophyta</taxon>
        <taxon>Embryophyta</taxon>
        <taxon>Tracheophyta</taxon>
        <taxon>Spermatophyta</taxon>
        <taxon>Magnoliopsida</taxon>
        <taxon>eudicotyledons</taxon>
        <taxon>Gunneridae</taxon>
        <taxon>Pentapetalae</taxon>
        <taxon>asterids</taxon>
        <taxon>lamiids</taxon>
        <taxon>Solanales</taxon>
        <taxon>Solanaceae</taxon>
        <taxon>Nicotianoideae</taxon>
        <taxon>Nicotianeae</taxon>
        <taxon>Nicotiana</taxon>
    </lineage>
</organism>
<name>A0A1U7VQD5_NICSY</name>
<dbReference type="RefSeq" id="XP_009764559.1">
    <property type="nucleotide sequence ID" value="XM_009766257.1"/>
</dbReference>
<gene>
    <name evidence="3" type="primary">LOC104216240</name>
</gene>
<accession>A0A1U7VQD5</accession>
<keyword evidence="2" id="KW-1185">Reference proteome</keyword>
<dbReference type="KEGG" id="nsy:104216240"/>
<evidence type="ECO:0000313" key="2">
    <source>
        <dbReference type="Proteomes" id="UP000189701"/>
    </source>
</evidence>
<proteinExistence type="predicted"/>
<protein>
    <submittedName>
        <fullName evidence="3">Uncharacterized protein LOC104216240</fullName>
    </submittedName>
</protein>